<gene>
    <name evidence="1 3" type="ORF">BDZ99DRAFT_144675</name>
</gene>
<evidence type="ECO:0000313" key="1">
    <source>
        <dbReference type="EMBL" id="KAF2804869.1"/>
    </source>
</evidence>
<keyword evidence="2" id="KW-1185">Reference proteome</keyword>
<reference evidence="3" key="3">
    <citation type="submission" date="2025-04" db="UniProtKB">
        <authorList>
            <consortium name="RefSeq"/>
        </authorList>
    </citation>
    <scope>IDENTIFICATION</scope>
    <source>
        <strain evidence="3">CBS 304.34</strain>
    </source>
</reference>
<dbReference type="EMBL" id="MU003711">
    <property type="protein sequence ID" value="KAF2804869.1"/>
    <property type="molecule type" value="Genomic_DNA"/>
</dbReference>
<reference evidence="1 3" key="1">
    <citation type="journal article" date="2020" name="Stud. Mycol.">
        <title>101 Dothideomycetes genomes: a test case for predicting lifestyles and emergence of pathogens.</title>
        <authorList>
            <person name="Haridas S."/>
            <person name="Albert R."/>
            <person name="Binder M."/>
            <person name="Bloem J."/>
            <person name="Labutti K."/>
            <person name="Salamov A."/>
            <person name="Andreopoulos B."/>
            <person name="Baker S."/>
            <person name="Barry K."/>
            <person name="Bills G."/>
            <person name="Bluhm B."/>
            <person name="Cannon C."/>
            <person name="Castanera R."/>
            <person name="Culley D."/>
            <person name="Daum C."/>
            <person name="Ezra D."/>
            <person name="Gonzalez J."/>
            <person name="Henrissat B."/>
            <person name="Kuo A."/>
            <person name="Liang C."/>
            <person name="Lipzen A."/>
            <person name="Lutzoni F."/>
            <person name="Magnuson J."/>
            <person name="Mondo S."/>
            <person name="Nolan M."/>
            <person name="Ohm R."/>
            <person name="Pangilinan J."/>
            <person name="Park H.-J."/>
            <person name="Ramirez L."/>
            <person name="Alfaro M."/>
            <person name="Sun H."/>
            <person name="Tritt A."/>
            <person name="Yoshinaga Y."/>
            <person name="Zwiers L.-H."/>
            <person name="Turgeon B."/>
            <person name="Goodwin S."/>
            <person name="Spatafora J."/>
            <person name="Crous P."/>
            <person name="Grigoriev I."/>
        </authorList>
    </citation>
    <scope>NUCLEOTIDE SEQUENCE</scope>
    <source>
        <strain evidence="1 3">CBS 304.34</strain>
    </source>
</reference>
<organism evidence="1">
    <name type="scientific">Mytilinidion resinicola</name>
    <dbReference type="NCBI Taxonomy" id="574789"/>
    <lineage>
        <taxon>Eukaryota</taxon>
        <taxon>Fungi</taxon>
        <taxon>Dikarya</taxon>
        <taxon>Ascomycota</taxon>
        <taxon>Pezizomycotina</taxon>
        <taxon>Dothideomycetes</taxon>
        <taxon>Pleosporomycetidae</taxon>
        <taxon>Mytilinidiales</taxon>
        <taxon>Mytilinidiaceae</taxon>
        <taxon>Mytilinidion</taxon>
    </lineage>
</organism>
<evidence type="ECO:0000313" key="3">
    <source>
        <dbReference type="RefSeq" id="XP_033571833.1"/>
    </source>
</evidence>
<proteinExistence type="predicted"/>
<dbReference type="RefSeq" id="XP_033571833.1">
    <property type="nucleotide sequence ID" value="XM_033712728.1"/>
</dbReference>
<dbReference type="GeneID" id="54453621"/>
<evidence type="ECO:0000313" key="2">
    <source>
        <dbReference type="Proteomes" id="UP000504636"/>
    </source>
</evidence>
<sequence length="177" mass="19613">MPCLGLRGCRWNRSATPLLFHPHRSHRAPPHHSRAAACQPPTPHVVACTRDPITALLWDARAGLRGRVNVDNLASSRRASLPPIHHGPPPSPLHALGQPGVHVLARGCCCWMAELRAASRVERRLRWDHLIVSSDEETRSRGREGRSRTARTHRISTGIRIVLSIGREAPLATTILR</sequence>
<protein>
    <submittedName>
        <fullName evidence="1 3">Uncharacterized protein</fullName>
    </submittedName>
</protein>
<name>A0A6A6Y8D4_9PEZI</name>
<dbReference type="AlphaFoldDB" id="A0A6A6Y8D4"/>
<reference evidence="3" key="2">
    <citation type="submission" date="2020-04" db="EMBL/GenBank/DDBJ databases">
        <authorList>
            <consortium name="NCBI Genome Project"/>
        </authorList>
    </citation>
    <scope>NUCLEOTIDE SEQUENCE</scope>
    <source>
        <strain evidence="3">CBS 304.34</strain>
    </source>
</reference>
<accession>A0A6A6Y8D4</accession>
<dbReference type="Proteomes" id="UP000504636">
    <property type="component" value="Unplaced"/>
</dbReference>